<dbReference type="PANTHER" id="PTHR34547:SF1">
    <property type="entry name" value="YACP-LIKE NYN DOMAIN PROTEIN"/>
    <property type="match status" value="1"/>
</dbReference>
<comment type="caution">
    <text evidence="1">The sequence shown here is derived from an EMBL/GenBank/DDBJ whole genome shotgun (WGS) entry which is preliminary data.</text>
</comment>
<protein>
    <submittedName>
        <fullName evidence="1">RNA-binding protein</fullName>
    </submittedName>
</protein>
<accession>A0A1E5QCT9</accession>
<evidence type="ECO:0000313" key="1">
    <source>
        <dbReference type="EMBL" id="OEJ72476.1"/>
    </source>
</evidence>
<dbReference type="PANTHER" id="PTHR34547">
    <property type="entry name" value="YACP-LIKE NYN DOMAIN PROTEIN"/>
    <property type="match status" value="1"/>
</dbReference>
<dbReference type="AlphaFoldDB" id="A0A1E5QCT9"/>
<dbReference type="InterPro" id="IPR010298">
    <property type="entry name" value="YacP-like"/>
</dbReference>
<dbReference type="RefSeq" id="WP_069969911.1">
    <property type="nucleotide sequence ID" value="NZ_CM124774.1"/>
</dbReference>
<reference evidence="1" key="1">
    <citation type="submission" date="2016-09" db="EMBL/GenBank/DDBJ databases">
        <title>Draft genome of thermotolerant cyanobacterium Desertifilum sp. strain IPPAS B-1220.</title>
        <authorList>
            <person name="Sinetova M.A."/>
            <person name="Bolakhan K."/>
            <person name="Zayadan B.K."/>
            <person name="Mironov K.S."/>
            <person name="Ustinova V."/>
            <person name="Kupriyanova E.V."/>
            <person name="Sidorov R.A."/>
            <person name="Skrypnik A.N."/>
            <person name="Gogoleva N.E."/>
            <person name="Gogolev Y.V."/>
            <person name="Los D.A."/>
        </authorList>
    </citation>
    <scope>NUCLEOTIDE SEQUENCE [LARGE SCALE GENOMIC DNA]</scope>
    <source>
        <strain evidence="1">IPPAS B-1220</strain>
    </source>
</reference>
<gene>
    <name evidence="1" type="ORF">BH720_24775</name>
</gene>
<dbReference type="CDD" id="cd10912">
    <property type="entry name" value="PIN_YacP-like"/>
    <property type="match status" value="1"/>
</dbReference>
<organism evidence="1">
    <name type="scientific">Desertifilum tharense IPPAS B-1220</name>
    <dbReference type="NCBI Taxonomy" id="1781255"/>
    <lineage>
        <taxon>Bacteria</taxon>
        <taxon>Bacillati</taxon>
        <taxon>Cyanobacteriota</taxon>
        <taxon>Cyanophyceae</taxon>
        <taxon>Desertifilales</taxon>
        <taxon>Desertifilaceae</taxon>
        <taxon>Desertifilum</taxon>
    </lineage>
</organism>
<dbReference type="Pfam" id="PF05991">
    <property type="entry name" value="NYN_YacP"/>
    <property type="match status" value="1"/>
</dbReference>
<dbReference type="EMBL" id="MJGC01000128">
    <property type="protein sequence ID" value="OEJ72476.1"/>
    <property type="molecule type" value="Genomic_DNA"/>
</dbReference>
<dbReference type="STRING" id="1781255.BH720_24775"/>
<sequence>MSRASLSTVLLVDGYNVIGAWNALKLIRDRDGLEPARWHLIESLTNYSSYNGFITQIVFDAYYQNTPSKSEVVTENLSVHYTSFGQTADSFIEITCAKFRNDIRKFHQRLVVATSDRAQQMTVVGYGAEWISALRLVNEVEAMSQSVKRRQKSVKKSSGRFLAKSLDPLAQQRLAQMRLGLDP</sequence>
<dbReference type="OrthoDB" id="9792160at2"/>
<proteinExistence type="predicted"/>
<name>A0A1E5QCT9_9CYAN</name>